<dbReference type="EMBL" id="WBMT01000026">
    <property type="protein sequence ID" value="KAB2341332.1"/>
    <property type="molecule type" value="Genomic_DNA"/>
</dbReference>
<evidence type="ECO:0000313" key="2">
    <source>
        <dbReference type="EMBL" id="KAB2341332.1"/>
    </source>
</evidence>
<dbReference type="OrthoDB" id="4527292at2"/>
<evidence type="ECO:0000256" key="1">
    <source>
        <dbReference type="SAM" id="MobiDB-lite"/>
    </source>
</evidence>
<dbReference type="Pfam" id="PF00756">
    <property type="entry name" value="Esterase"/>
    <property type="match status" value="1"/>
</dbReference>
<name>A0A6H9YNE1_9ACTN</name>
<accession>A0A6H9YNE1</accession>
<dbReference type="Proteomes" id="UP000468735">
    <property type="component" value="Unassembled WGS sequence"/>
</dbReference>
<dbReference type="PANTHER" id="PTHR48098">
    <property type="entry name" value="ENTEROCHELIN ESTERASE-RELATED"/>
    <property type="match status" value="1"/>
</dbReference>
<dbReference type="Gene3D" id="3.40.50.1820">
    <property type="entry name" value="alpha/beta hydrolase"/>
    <property type="match status" value="1"/>
</dbReference>
<dbReference type="InterPro" id="IPR000801">
    <property type="entry name" value="Esterase-like"/>
</dbReference>
<dbReference type="InterPro" id="IPR050583">
    <property type="entry name" value="Mycobacterial_A85_antigen"/>
</dbReference>
<feature type="compositionally biased region" description="Pro residues" evidence="1">
    <location>
        <begin position="108"/>
        <end position="122"/>
    </location>
</feature>
<reference evidence="2 3" key="1">
    <citation type="submission" date="2019-09" db="EMBL/GenBank/DDBJ databases">
        <title>Actinomadura physcomitrii sp. nov., a novel actinomycete isolated from moss [Physcomitrium sphaericum (Ludw) Fuernr].</title>
        <authorList>
            <person name="Zhuang X."/>
            <person name="Liu C."/>
        </authorList>
    </citation>
    <scope>NUCLEOTIDE SEQUENCE [LARGE SCALE GENOMIC DNA]</scope>
    <source>
        <strain evidence="2 3">HMC1</strain>
    </source>
</reference>
<sequence length="461" mass="49225">MSRLLSLPAFVADGTLTFLRSFVPCGAADWGAVEKHTKRPASIKRRSIDKKIAIASGVAIAVTLSGSVIAIAQTGAGGSEERPQAAAGTPTPPSIPGNFVPGPESMASPPPVTSPNRKPPSNPFSTGRERPAPNDPDLRGDKRGAKPKMPKAKGLPGFKPADSGAKITKLEKVGASLYDVTIATPALGTEVKTRVLFPKSWKSKTTKTWPVVYAFHGGNNRYTSWTKDSNIRQVAAGHDVMVVMPEGGWNGSYTNWWNDGKGGIPQWENFHIKEVIPLMERNFHAGSSRAAIGLSSGGQGAITYAQRYRGLFKYAASYSGALNITAPGMPTVFMQLNAAAGDDIWGDPVRDRANWKAHDATVMVSRLKGVGVYVSSGDGRVGPYDDPDMEPLHAGRVGEQFSGYMATRFVNAAKQAGVPITANLYGPGTHKWAYWKRELVRSWPAITAAIGATKVGVRDSE</sequence>
<dbReference type="SUPFAM" id="SSF53474">
    <property type="entry name" value="alpha/beta-Hydrolases"/>
    <property type="match status" value="1"/>
</dbReference>
<comment type="caution">
    <text evidence="2">The sequence shown here is derived from an EMBL/GenBank/DDBJ whole genome shotgun (WGS) entry which is preliminary data.</text>
</comment>
<proteinExistence type="predicted"/>
<dbReference type="GO" id="GO:0016747">
    <property type="term" value="F:acyltransferase activity, transferring groups other than amino-acyl groups"/>
    <property type="evidence" value="ECO:0007669"/>
    <property type="project" value="TreeGrafter"/>
</dbReference>
<dbReference type="InterPro" id="IPR029058">
    <property type="entry name" value="AB_hydrolase_fold"/>
</dbReference>
<dbReference type="AlphaFoldDB" id="A0A6H9YNE1"/>
<feature type="compositionally biased region" description="Basic and acidic residues" evidence="1">
    <location>
        <begin position="127"/>
        <end position="144"/>
    </location>
</feature>
<keyword evidence="3" id="KW-1185">Reference proteome</keyword>
<protein>
    <recommendedName>
        <fullName evidence="4">Esterase family protein</fullName>
    </recommendedName>
</protein>
<evidence type="ECO:0008006" key="4">
    <source>
        <dbReference type="Google" id="ProtNLM"/>
    </source>
</evidence>
<evidence type="ECO:0000313" key="3">
    <source>
        <dbReference type="Proteomes" id="UP000468735"/>
    </source>
</evidence>
<feature type="region of interest" description="Disordered" evidence="1">
    <location>
        <begin position="75"/>
        <end position="160"/>
    </location>
</feature>
<dbReference type="PANTHER" id="PTHR48098:SF1">
    <property type="entry name" value="DIACYLGLYCEROL ACYLTRANSFERASE_MYCOLYLTRANSFERASE AG85A"/>
    <property type="match status" value="1"/>
</dbReference>
<organism evidence="2 3">
    <name type="scientific">Actinomadura rudentiformis</name>
    <dbReference type="NCBI Taxonomy" id="359158"/>
    <lineage>
        <taxon>Bacteria</taxon>
        <taxon>Bacillati</taxon>
        <taxon>Actinomycetota</taxon>
        <taxon>Actinomycetes</taxon>
        <taxon>Streptosporangiales</taxon>
        <taxon>Thermomonosporaceae</taxon>
        <taxon>Actinomadura</taxon>
    </lineage>
</organism>
<gene>
    <name evidence="2" type="ORF">F8566_42210</name>
</gene>